<reference evidence="4" key="1">
    <citation type="submission" date="2013-07" db="EMBL/GenBank/DDBJ databases">
        <title>The genome of Eucalyptus grandis.</title>
        <authorList>
            <person name="Schmutz J."/>
            <person name="Hayes R."/>
            <person name="Myburg A."/>
            <person name="Tuskan G."/>
            <person name="Grattapaglia D."/>
            <person name="Rokhsar D.S."/>
        </authorList>
    </citation>
    <scope>NUCLEOTIDE SEQUENCE</scope>
    <source>
        <tissue evidence="4">Leaf extractions</tissue>
    </source>
</reference>
<dbReference type="OMA" id="CMSEDET"/>
<dbReference type="Pfam" id="PF02458">
    <property type="entry name" value="Transferase"/>
    <property type="match status" value="1"/>
</dbReference>
<dbReference type="PANTHER" id="PTHR31623">
    <property type="entry name" value="F21J9.9"/>
    <property type="match status" value="1"/>
</dbReference>
<dbReference type="InParanoid" id="A0A059BAX8"/>
<evidence type="ECO:0000256" key="3">
    <source>
        <dbReference type="ARBA" id="ARBA00023315"/>
    </source>
</evidence>
<dbReference type="STRING" id="71139.A0A059BAX8"/>
<dbReference type="Gramene" id="KCW63273">
    <property type="protein sequence ID" value="KCW63273"/>
    <property type="gene ID" value="EUGRSUZ_G00900"/>
</dbReference>
<dbReference type="InterPro" id="IPR023213">
    <property type="entry name" value="CAT-like_dom_sf"/>
</dbReference>
<dbReference type="eggNOG" id="ENOG502RGDR">
    <property type="taxonomic scope" value="Eukaryota"/>
</dbReference>
<evidence type="ECO:0000313" key="4">
    <source>
        <dbReference type="EMBL" id="KCW63273.1"/>
    </source>
</evidence>
<organism evidence="4">
    <name type="scientific">Eucalyptus grandis</name>
    <name type="common">Flooded gum</name>
    <dbReference type="NCBI Taxonomy" id="71139"/>
    <lineage>
        <taxon>Eukaryota</taxon>
        <taxon>Viridiplantae</taxon>
        <taxon>Streptophyta</taxon>
        <taxon>Embryophyta</taxon>
        <taxon>Tracheophyta</taxon>
        <taxon>Spermatophyta</taxon>
        <taxon>Magnoliopsida</taxon>
        <taxon>eudicotyledons</taxon>
        <taxon>Gunneridae</taxon>
        <taxon>Pentapetalae</taxon>
        <taxon>rosids</taxon>
        <taxon>malvids</taxon>
        <taxon>Myrtales</taxon>
        <taxon>Myrtaceae</taxon>
        <taxon>Myrtoideae</taxon>
        <taxon>Eucalypteae</taxon>
        <taxon>Eucalyptus</taxon>
    </lineage>
</organism>
<name>A0A059BAX8_EUCGR</name>
<dbReference type="AlphaFoldDB" id="A0A059BAX8"/>
<evidence type="ECO:0000256" key="1">
    <source>
        <dbReference type="ARBA" id="ARBA00009861"/>
    </source>
</evidence>
<dbReference type="PANTHER" id="PTHR31623:SF83">
    <property type="entry name" value="ACETYL-COA-BENZYLALCOHOL ACETYLTRANSFERASE-LIKE"/>
    <property type="match status" value="1"/>
</dbReference>
<protein>
    <submittedName>
        <fullName evidence="4">Uncharacterized protein</fullName>
    </submittedName>
</protein>
<proteinExistence type="inferred from homology"/>
<dbReference type="GO" id="GO:0016746">
    <property type="term" value="F:acyltransferase activity"/>
    <property type="evidence" value="ECO:0007669"/>
    <property type="project" value="UniProtKB-KW"/>
</dbReference>
<dbReference type="EMBL" id="KK198759">
    <property type="protein sequence ID" value="KCW63273.1"/>
    <property type="molecule type" value="Genomic_DNA"/>
</dbReference>
<keyword evidence="2" id="KW-0808">Transferase</keyword>
<comment type="similarity">
    <text evidence="1">Belongs to the plant acyltransferase family.</text>
</comment>
<gene>
    <name evidence="4" type="ORF">EUGRSUZ_G00900</name>
</gene>
<keyword evidence="3" id="KW-0012">Acyltransferase</keyword>
<sequence>MKVEVRWKKLVKPSVPTPNNQRKLKLTSLDQLQMPIYIGVMFYYRDNVENPGVDISQGLLQMEESLSETLTLFYPMAGRYIEDDDCFIDCNDLGVEFVYAEVDGQIVKLLHGDPNIDLLERLSKYPTNVVGNPLVVIQVNAFECSGLAISVRFTHKIGDMYTMVMFINSWATTCRGNVEAIVTPSFELSSLLPVKGLAVPKLSPRRIGNEELIMSRLRFNADALSKLKALARDDAKDSMGNNSRPSRVEAVSALLGRAFVNICRNKHGEQRTFVVCMPVNLREKINLAIPANSCGNLFAVTWVQSGQPTAGKIELEFDGMVNVIRDMIADAKTKYATVADGEELCSMVGDSLAEFVKILARGKDCPFGFSSWCRFGLCENDFGWGRPVLVSNASSNFKSIFLIDDEETGGIDAWITTDEDEMILVKQDPEILKFTS</sequence>
<dbReference type="Gene3D" id="3.30.559.10">
    <property type="entry name" value="Chloramphenicol acetyltransferase-like domain"/>
    <property type="match status" value="2"/>
</dbReference>
<evidence type="ECO:0000256" key="2">
    <source>
        <dbReference type="ARBA" id="ARBA00022679"/>
    </source>
</evidence>
<accession>A0A059BAX8</accession>